<evidence type="ECO:0000313" key="7">
    <source>
        <dbReference type="EMBL" id="SFM36394.1"/>
    </source>
</evidence>
<dbReference type="InterPro" id="IPR013785">
    <property type="entry name" value="Aldolase_TIM"/>
</dbReference>
<evidence type="ECO:0000256" key="5">
    <source>
        <dbReference type="ARBA" id="ARBA00048791"/>
    </source>
</evidence>
<sequence>MNREEFCARIDYSILWQNRTRDSIEKRSREVLDYGFACLCCYPTDVAFAKKVIGDKARISGVIGFPFGFETTETKVHEALAAIDQGADEIDMVMNIARFKDGDDDYVLDELKQVVQAAKNRKKDCMVKVIIETPHLKSRKELEKACGLVIESGADFVKNATGFAAGYDGTGKADYQDNSAETYENTGIDNVKAMSEIVDGRINIKSSGAPQNLKECLYYVKELGVSRIGNDNIIEWLDEAGENFWKTK</sequence>
<proteinExistence type="inferred from homology"/>
<dbReference type="GO" id="GO:0004139">
    <property type="term" value="F:deoxyribose-phosphate aldolase activity"/>
    <property type="evidence" value="ECO:0007669"/>
    <property type="project" value="UniProtKB-UniRule"/>
</dbReference>
<comment type="similarity">
    <text evidence="1 6">Belongs to the DeoC/FbaB aldolase family. DeoC type 1 subfamily.</text>
</comment>
<evidence type="ECO:0000313" key="8">
    <source>
        <dbReference type="Proteomes" id="UP000199668"/>
    </source>
</evidence>
<dbReference type="GO" id="GO:0016052">
    <property type="term" value="P:carbohydrate catabolic process"/>
    <property type="evidence" value="ECO:0007669"/>
    <property type="project" value="TreeGrafter"/>
</dbReference>
<comment type="catalytic activity">
    <reaction evidence="5 6">
        <text>2-deoxy-D-ribose 5-phosphate = D-glyceraldehyde 3-phosphate + acetaldehyde</text>
        <dbReference type="Rhea" id="RHEA:12821"/>
        <dbReference type="ChEBI" id="CHEBI:15343"/>
        <dbReference type="ChEBI" id="CHEBI:59776"/>
        <dbReference type="ChEBI" id="CHEBI:62877"/>
        <dbReference type="EC" id="4.1.2.4"/>
    </reaction>
</comment>
<dbReference type="InterPro" id="IPR002915">
    <property type="entry name" value="DeoC/FbaB/LacD_aldolase"/>
</dbReference>
<evidence type="ECO:0000256" key="4">
    <source>
        <dbReference type="ARBA" id="ARBA00023270"/>
    </source>
</evidence>
<evidence type="ECO:0000256" key="1">
    <source>
        <dbReference type="ARBA" id="ARBA00010936"/>
    </source>
</evidence>
<comment type="pathway">
    <text evidence="6">Carbohydrate degradation; 2-deoxy-D-ribose 1-phosphate degradation; D-glyceraldehyde 3-phosphate and acetaldehyde from 2-deoxy-alpha-D-ribose 1-phosphate: step 2/2.</text>
</comment>
<gene>
    <name evidence="6" type="primary">deoC</name>
    <name evidence="7" type="ORF">SAMN04488054_1389</name>
</gene>
<dbReference type="NCBIfam" id="TIGR00126">
    <property type="entry name" value="deoC"/>
    <property type="match status" value="1"/>
</dbReference>
<dbReference type="SMART" id="SM01133">
    <property type="entry name" value="DeoC"/>
    <property type="match status" value="1"/>
</dbReference>
<keyword evidence="4 6" id="KW-0704">Schiff base</keyword>
<dbReference type="UniPathway" id="UPA00002">
    <property type="reaction ID" value="UER00468"/>
</dbReference>
<dbReference type="InterPro" id="IPR011343">
    <property type="entry name" value="DeoC"/>
</dbReference>
<dbReference type="PIRSF" id="PIRSF001357">
    <property type="entry name" value="DeoC"/>
    <property type="match status" value="1"/>
</dbReference>
<dbReference type="GO" id="GO:0006018">
    <property type="term" value="P:2-deoxyribose 1-phosphate catabolic process"/>
    <property type="evidence" value="ECO:0007669"/>
    <property type="project" value="UniProtKB-UniRule"/>
</dbReference>
<dbReference type="STRING" id="266892.SAMN04488054_1389"/>
<feature type="active site" description="Schiff-base intermediate with acetaldehyde" evidence="6">
    <location>
        <position position="158"/>
    </location>
</feature>
<dbReference type="AlphaFoldDB" id="A0A1I4Q8L6"/>
<dbReference type="SUPFAM" id="SSF51569">
    <property type="entry name" value="Aldolase"/>
    <property type="match status" value="1"/>
</dbReference>
<dbReference type="PANTHER" id="PTHR10889:SF1">
    <property type="entry name" value="DEOXYRIBOSE-PHOSPHATE ALDOLASE"/>
    <property type="match status" value="1"/>
</dbReference>
<organism evidence="7 8">
    <name type="scientific">Salibacterium qingdaonense</name>
    <dbReference type="NCBI Taxonomy" id="266892"/>
    <lineage>
        <taxon>Bacteria</taxon>
        <taxon>Bacillati</taxon>
        <taxon>Bacillota</taxon>
        <taxon>Bacilli</taxon>
        <taxon>Bacillales</taxon>
        <taxon>Bacillaceae</taxon>
    </lineage>
</organism>
<dbReference type="EMBL" id="FOTY01000038">
    <property type="protein sequence ID" value="SFM36394.1"/>
    <property type="molecule type" value="Genomic_DNA"/>
</dbReference>
<keyword evidence="2 6" id="KW-0963">Cytoplasm</keyword>
<keyword evidence="3 6" id="KW-0456">Lyase</keyword>
<keyword evidence="8" id="KW-1185">Reference proteome</keyword>
<comment type="function">
    <text evidence="6">Catalyzes a reversible aldol reaction between acetaldehyde and D-glyceraldehyde 3-phosphate to generate 2-deoxy-D-ribose 5-phosphate.</text>
</comment>
<name>A0A1I4Q8L6_9BACI</name>
<dbReference type="EC" id="4.1.2.4" evidence="6"/>
<dbReference type="GO" id="GO:0009264">
    <property type="term" value="P:deoxyribonucleotide catabolic process"/>
    <property type="evidence" value="ECO:0007669"/>
    <property type="project" value="UniProtKB-UniRule"/>
</dbReference>
<dbReference type="GO" id="GO:0005737">
    <property type="term" value="C:cytoplasm"/>
    <property type="evidence" value="ECO:0007669"/>
    <property type="project" value="UniProtKB-SubCell"/>
</dbReference>
<protein>
    <recommendedName>
        <fullName evidence="6">Deoxyribose-phosphate aldolase</fullName>
        <shortName evidence="6">DERA</shortName>
        <ecNumber evidence="6">4.1.2.4</ecNumber>
    </recommendedName>
    <alternativeName>
        <fullName evidence="6">2-deoxy-D-ribose 5-phosphate aldolase</fullName>
    </alternativeName>
    <alternativeName>
        <fullName evidence="6">Phosphodeoxyriboaldolase</fullName>
        <shortName evidence="6">Deoxyriboaldolase</shortName>
    </alternativeName>
</protein>
<evidence type="ECO:0000256" key="2">
    <source>
        <dbReference type="ARBA" id="ARBA00022490"/>
    </source>
</evidence>
<dbReference type="Proteomes" id="UP000199668">
    <property type="component" value="Unassembled WGS sequence"/>
</dbReference>
<evidence type="ECO:0000256" key="6">
    <source>
        <dbReference type="HAMAP-Rule" id="MF_00114"/>
    </source>
</evidence>
<reference evidence="7 8" key="1">
    <citation type="submission" date="2016-10" db="EMBL/GenBank/DDBJ databases">
        <authorList>
            <person name="de Groot N.N."/>
        </authorList>
    </citation>
    <scope>NUCLEOTIDE SEQUENCE [LARGE SCALE GENOMIC DNA]</scope>
    <source>
        <strain evidence="7 8">CGMCC 1.6134</strain>
    </source>
</reference>
<dbReference type="InterPro" id="IPR028581">
    <property type="entry name" value="DeoC_typeI"/>
</dbReference>
<dbReference type="OrthoDB" id="9778711at2"/>
<comment type="subcellular location">
    <subcellularLocation>
        <location evidence="6">Cytoplasm</location>
    </subcellularLocation>
</comment>
<dbReference type="Pfam" id="PF01791">
    <property type="entry name" value="DeoC"/>
    <property type="match status" value="1"/>
</dbReference>
<feature type="active site" description="Proton donor/acceptor" evidence="6">
    <location>
        <position position="205"/>
    </location>
</feature>
<dbReference type="Gene3D" id="3.20.20.70">
    <property type="entry name" value="Aldolase class I"/>
    <property type="match status" value="1"/>
</dbReference>
<accession>A0A1I4Q8L6</accession>
<evidence type="ECO:0000256" key="3">
    <source>
        <dbReference type="ARBA" id="ARBA00023239"/>
    </source>
</evidence>
<dbReference type="CDD" id="cd00959">
    <property type="entry name" value="DeoC"/>
    <property type="match status" value="1"/>
</dbReference>
<dbReference type="HAMAP" id="MF_00114">
    <property type="entry name" value="DeoC_type1"/>
    <property type="match status" value="1"/>
</dbReference>
<dbReference type="RefSeq" id="WP_090928469.1">
    <property type="nucleotide sequence ID" value="NZ_FOTY01000038.1"/>
</dbReference>
<dbReference type="PANTHER" id="PTHR10889">
    <property type="entry name" value="DEOXYRIBOSE-PHOSPHATE ALDOLASE"/>
    <property type="match status" value="1"/>
</dbReference>
<feature type="active site" description="Proton donor/acceptor" evidence="6">
    <location>
        <position position="91"/>
    </location>
</feature>